<dbReference type="EMBL" id="UINC01084089">
    <property type="protein sequence ID" value="SVC30402.1"/>
    <property type="molecule type" value="Genomic_DNA"/>
</dbReference>
<evidence type="ECO:0000313" key="2">
    <source>
        <dbReference type="EMBL" id="SVC30402.1"/>
    </source>
</evidence>
<feature type="non-terminal residue" evidence="2">
    <location>
        <position position="1"/>
    </location>
</feature>
<reference evidence="2" key="1">
    <citation type="submission" date="2018-05" db="EMBL/GenBank/DDBJ databases">
        <authorList>
            <person name="Lanie J.A."/>
            <person name="Ng W.-L."/>
            <person name="Kazmierczak K.M."/>
            <person name="Andrzejewski T.M."/>
            <person name="Davidsen T.M."/>
            <person name="Wayne K.J."/>
            <person name="Tettelin H."/>
            <person name="Glass J.I."/>
            <person name="Rusch D."/>
            <person name="Podicherti R."/>
            <person name="Tsui H.-C.T."/>
            <person name="Winkler M.E."/>
        </authorList>
    </citation>
    <scope>NUCLEOTIDE SEQUENCE</scope>
</reference>
<dbReference type="Gene3D" id="2.60.40.4070">
    <property type="match status" value="1"/>
</dbReference>
<dbReference type="NCBIfam" id="TIGR04183">
    <property type="entry name" value="Por_Secre_tail"/>
    <property type="match status" value="1"/>
</dbReference>
<dbReference type="AlphaFoldDB" id="A0A382L562"/>
<gene>
    <name evidence="2" type="ORF">METZ01_LOCUS283256</name>
</gene>
<feature type="domain" description="Secretion system C-terminal sorting" evidence="1">
    <location>
        <begin position="237"/>
        <end position="317"/>
    </location>
</feature>
<dbReference type="InterPro" id="IPR026444">
    <property type="entry name" value="Secre_tail"/>
</dbReference>
<evidence type="ECO:0000259" key="1">
    <source>
        <dbReference type="Pfam" id="PF18962"/>
    </source>
</evidence>
<protein>
    <recommendedName>
        <fullName evidence="1">Secretion system C-terminal sorting domain-containing protein</fullName>
    </recommendedName>
</protein>
<organism evidence="2">
    <name type="scientific">marine metagenome</name>
    <dbReference type="NCBI Taxonomy" id="408172"/>
    <lineage>
        <taxon>unclassified sequences</taxon>
        <taxon>metagenomes</taxon>
        <taxon>ecological metagenomes</taxon>
    </lineage>
</organism>
<accession>A0A382L562</accession>
<dbReference type="Pfam" id="PF18962">
    <property type="entry name" value="Por_Secre_tail"/>
    <property type="match status" value="1"/>
</dbReference>
<sequence length="320" mass="36038">LDTLPSYETITVIIDTAFAFNLLNYTDTIIFRSRLWGDLNNDYQISVEDVLAFNQAWPHSSTDLGPVVGVPPFLSPSPDGELNLTDLSAFGKMWIWYYHEYNTDSLSSMYLSNEKGLTGTVSKNNISLSIPKMAYAAEIVFFNANQSLDNLIINNLRSGAFNYSLSDSIQNSISFIIADKNGLDSTLLFSASLDFPEDFISNVQYKFIDDKANEISIGTGQLILKILPDKFDVYQNYPNPFNAETIIRYDLPKSEDVSIKIYDIIGREIYSVLYKKQKPGKNSFIWKGDSNIGGLVSSGMYFLQISAGKELKRMKMILLK</sequence>
<name>A0A382L562_9ZZZZ</name>
<proteinExistence type="predicted"/>